<dbReference type="AlphaFoldDB" id="K1RWU4"/>
<dbReference type="SUPFAM" id="SSF48334">
    <property type="entry name" value="DNA repair protein MutS, domain III"/>
    <property type="match status" value="1"/>
</dbReference>
<dbReference type="InterPro" id="IPR036678">
    <property type="entry name" value="MutS_con_dom_sf"/>
</dbReference>
<dbReference type="SUPFAM" id="SSF53150">
    <property type="entry name" value="DNA repair protein MutS, domain II"/>
    <property type="match status" value="1"/>
</dbReference>
<protein>
    <submittedName>
        <fullName evidence="4">DNA mismatch repair protein MutS</fullName>
    </submittedName>
</protein>
<evidence type="ECO:0000313" key="4">
    <source>
        <dbReference type="EMBL" id="EKC52972.1"/>
    </source>
</evidence>
<dbReference type="Pfam" id="PF01624">
    <property type="entry name" value="MutS_I"/>
    <property type="match status" value="1"/>
</dbReference>
<dbReference type="InterPro" id="IPR007860">
    <property type="entry name" value="DNA_mmatch_repair_MutS_con_dom"/>
</dbReference>
<dbReference type="PANTHER" id="PTHR11361:SF34">
    <property type="entry name" value="DNA MISMATCH REPAIR PROTEIN MSH1, MITOCHONDRIAL"/>
    <property type="match status" value="1"/>
</dbReference>
<dbReference type="InterPro" id="IPR045076">
    <property type="entry name" value="MutS"/>
</dbReference>
<reference evidence="4" key="1">
    <citation type="journal article" date="2013" name="Environ. Microbiol.">
        <title>Microbiota from the distal guts of lean and obese adolescents exhibit partial functional redundancy besides clear differences in community structure.</title>
        <authorList>
            <person name="Ferrer M."/>
            <person name="Ruiz A."/>
            <person name="Lanza F."/>
            <person name="Haange S.B."/>
            <person name="Oberbach A."/>
            <person name="Till H."/>
            <person name="Bargiela R."/>
            <person name="Campoy C."/>
            <person name="Segura M.T."/>
            <person name="Richter M."/>
            <person name="von Bergen M."/>
            <person name="Seifert J."/>
            <person name="Suarez A."/>
        </authorList>
    </citation>
    <scope>NUCLEOTIDE SEQUENCE</scope>
</reference>
<dbReference type="InterPro" id="IPR016151">
    <property type="entry name" value="DNA_mismatch_repair_MutS_N"/>
</dbReference>
<dbReference type="Pfam" id="PF05192">
    <property type="entry name" value="MutS_III"/>
    <property type="match status" value="1"/>
</dbReference>
<comment type="caution">
    <text evidence="4">The sequence shown here is derived from an EMBL/GenBank/DDBJ whole genome shotgun (WGS) entry which is preliminary data.</text>
</comment>
<dbReference type="SUPFAM" id="SSF55271">
    <property type="entry name" value="DNA repair protein MutS, domain I"/>
    <property type="match status" value="1"/>
</dbReference>
<dbReference type="PANTHER" id="PTHR11361">
    <property type="entry name" value="DNA MISMATCH REPAIR PROTEIN MUTS FAMILY MEMBER"/>
    <property type="match status" value="1"/>
</dbReference>
<feature type="non-terminal residue" evidence="4">
    <location>
        <position position="336"/>
    </location>
</feature>
<dbReference type="Pfam" id="PF05188">
    <property type="entry name" value="MutS_II"/>
    <property type="match status" value="1"/>
</dbReference>
<evidence type="ECO:0000259" key="3">
    <source>
        <dbReference type="Pfam" id="PF05192"/>
    </source>
</evidence>
<feature type="non-terminal residue" evidence="4">
    <location>
        <position position="1"/>
    </location>
</feature>
<dbReference type="Gene3D" id="3.40.1170.10">
    <property type="entry name" value="DNA repair protein MutS, domain I"/>
    <property type="match status" value="1"/>
</dbReference>
<dbReference type="InterPro" id="IPR007695">
    <property type="entry name" value="DNA_mismatch_repair_MutS-lik_N"/>
</dbReference>
<feature type="domain" description="DNA mismatch repair protein MutS core" evidence="3">
    <location>
        <begin position="256"/>
        <end position="332"/>
    </location>
</feature>
<dbReference type="InterPro" id="IPR007696">
    <property type="entry name" value="DNA_mismatch_repair_MutS_core"/>
</dbReference>
<feature type="domain" description="DNA mismatch repair protein MutS-like N-terminal" evidence="1">
    <location>
        <begin position="1"/>
        <end position="96"/>
    </location>
</feature>
<dbReference type="EMBL" id="AJWY01011358">
    <property type="protein sequence ID" value="EKC52972.1"/>
    <property type="molecule type" value="Genomic_DNA"/>
</dbReference>
<dbReference type="GO" id="GO:0030983">
    <property type="term" value="F:mismatched DNA binding"/>
    <property type="evidence" value="ECO:0007669"/>
    <property type="project" value="InterPro"/>
</dbReference>
<name>K1RWU4_9ZZZZ</name>
<gene>
    <name evidence="4" type="ORF">LEA_16610</name>
</gene>
<feature type="domain" description="DNA mismatch repair protein MutS connector" evidence="2">
    <location>
        <begin position="106"/>
        <end position="234"/>
    </location>
</feature>
<accession>K1RWU4</accession>
<dbReference type="Gene3D" id="1.10.1420.10">
    <property type="match status" value="1"/>
</dbReference>
<dbReference type="Gene3D" id="3.30.420.110">
    <property type="entry name" value="MutS, connector domain"/>
    <property type="match status" value="1"/>
</dbReference>
<evidence type="ECO:0000259" key="1">
    <source>
        <dbReference type="Pfam" id="PF01624"/>
    </source>
</evidence>
<dbReference type="GO" id="GO:0005524">
    <property type="term" value="F:ATP binding"/>
    <property type="evidence" value="ECO:0007669"/>
    <property type="project" value="InterPro"/>
</dbReference>
<sequence>KANYKDYILFYRLGDFYEMFNEDAMVASKELELTLTSRAGTPMCGVPHHSAEGYIKKLIDKGFKVAICEQTTDPALSKGLVERDIVRLVSAGTVIEASMLEDGSNNYISCIYVGENGTGMVFADISTGEVHAVEKANSKKTDEDIIAQFSQYTPVELLFNAEFLNRKQAYTFIRNRYGKCSAEQLSDEDFSIDDVSEITAQFGGTADEIGLAGKDNALRALCALLRYLYKAQRSGAKRFVKLNVHSSGEFMQLGLATRRNLELTSTMRSGEKKGSLLWVLDKTDTSMGRRKLRQCIEQPLTDTAAIIRRHDAVEALINNSAALYDIKTDLAKSMTL</sequence>
<dbReference type="GO" id="GO:0140664">
    <property type="term" value="F:ATP-dependent DNA damage sensor activity"/>
    <property type="evidence" value="ECO:0007669"/>
    <property type="project" value="InterPro"/>
</dbReference>
<dbReference type="GO" id="GO:0005829">
    <property type="term" value="C:cytosol"/>
    <property type="evidence" value="ECO:0007669"/>
    <property type="project" value="TreeGrafter"/>
</dbReference>
<proteinExistence type="predicted"/>
<dbReference type="GO" id="GO:0006298">
    <property type="term" value="P:mismatch repair"/>
    <property type="evidence" value="ECO:0007669"/>
    <property type="project" value="InterPro"/>
</dbReference>
<organism evidence="4">
    <name type="scientific">human gut metagenome</name>
    <dbReference type="NCBI Taxonomy" id="408170"/>
    <lineage>
        <taxon>unclassified sequences</taxon>
        <taxon>metagenomes</taxon>
        <taxon>organismal metagenomes</taxon>
    </lineage>
</organism>
<evidence type="ECO:0000259" key="2">
    <source>
        <dbReference type="Pfam" id="PF05188"/>
    </source>
</evidence>
<dbReference type="InterPro" id="IPR036187">
    <property type="entry name" value="DNA_mismatch_repair_MutS_sf"/>
</dbReference>